<dbReference type="HOGENOM" id="CLU_054974_4_1_9"/>
<dbReference type="InterPro" id="IPR017926">
    <property type="entry name" value="GATASE"/>
</dbReference>
<feature type="domain" description="Glutamine amidotransferase" evidence="1">
    <location>
        <begin position="40"/>
        <end position="200"/>
    </location>
</feature>
<protein>
    <submittedName>
        <fullName evidence="2">Glutamine amidotransferase class-I</fullName>
    </submittedName>
</protein>
<dbReference type="OrthoDB" id="9813383at2"/>
<evidence type="ECO:0000313" key="2">
    <source>
        <dbReference type="EMBL" id="ADL52949.1"/>
    </source>
</evidence>
<dbReference type="InterPro" id="IPR044992">
    <property type="entry name" value="ChyE-like"/>
</dbReference>
<dbReference type="GO" id="GO:0005829">
    <property type="term" value="C:cytosol"/>
    <property type="evidence" value="ECO:0007669"/>
    <property type="project" value="TreeGrafter"/>
</dbReference>
<keyword evidence="2" id="KW-0808">Transferase</keyword>
<dbReference type="SUPFAM" id="SSF52317">
    <property type="entry name" value="Class I glutamine amidotransferase-like"/>
    <property type="match status" value="1"/>
</dbReference>
<dbReference type="PROSITE" id="PS51273">
    <property type="entry name" value="GATASE_TYPE_1"/>
    <property type="match status" value="1"/>
</dbReference>
<evidence type="ECO:0000313" key="3">
    <source>
        <dbReference type="Proteomes" id="UP000002730"/>
    </source>
</evidence>
<dbReference type="InterPro" id="IPR029062">
    <property type="entry name" value="Class_I_gatase-like"/>
</dbReference>
<dbReference type="KEGG" id="ccb:Clocel_3264"/>
<gene>
    <name evidence="2" type="ordered locus">Clocel_3264</name>
</gene>
<organism evidence="2 3">
    <name type="scientific">Clostridium cellulovorans (strain ATCC 35296 / DSM 3052 / OCM 3 / 743B)</name>
    <dbReference type="NCBI Taxonomy" id="573061"/>
    <lineage>
        <taxon>Bacteria</taxon>
        <taxon>Bacillati</taxon>
        <taxon>Bacillota</taxon>
        <taxon>Clostridia</taxon>
        <taxon>Eubacteriales</taxon>
        <taxon>Clostridiaceae</taxon>
        <taxon>Clostridium</taxon>
    </lineage>
</organism>
<dbReference type="AlphaFoldDB" id="D9SUJ4"/>
<dbReference type="Gene3D" id="3.40.50.880">
    <property type="match status" value="1"/>
</dbReference>
<accession>D9SUJ4</accession>
<evidence type="ECO:0000259" key="1">
    <source>
        <dbReference type="Pfam" id="PF00117"/>
    </source>
</evidence>
<keyword evidence="3" id="KW-1185">Reference proteome</keyword>
<dbReference type="Pfam" id="PF00117">
    <property type="entry name" value="GATase"/>
    <property type="match status" value="1"/>
</dbReference>
<dbReference type="eggNOG" id="COG0518">
    <property type="taxonomic scope" value="Bacteria"/>
</dbReference>
<reference evidence="2 3" key="1">
    <citation type="submission" date="2010-08" db="EMBL/GenBank/DDBJ databases">
        <title>Complete sequence of Clostridium cellulovorans 743B.</title>
        <authorList>
            <consortium name="US DOE Joint Genome Institute"/>
            <person name="Lucas S."/>
            <person name="Copeland A."/>
            <person name="Lapidus A."/>
            <person name="Cheng J.-F."/>
            <person name="Bruce D."/>
            <person name="Goodwin L."/>
            <person name="Pitluck S."/>
            <person name="Chertkov O."/>
            <person name="Detter J.C."/>
            <person name="Han C."/>
            <person name="Tapia R."/>
            <person name="Land M."/>
            <person name="Hauser L."/>
            <person name="Chang Y.-J."/>
            <person name="Jeffries C."/>
            <person name="Kyrpides N."/>
            <person name="Ivanova N."/>
            <person name="Mikhailova N."/>
            <person name="Hemme C.L."/>
            <person name="Woyke T."/>
        </authorList>
    </citation>
    <scope>NUCLEOTIDE SEQUENCE [LARGE SCALE GENOMIC DNA]</scope>
    <source>
        <strain evidence="3">ATCC 35296 / DSM 3052 / OCM 3 / 743B</strain>
    </source>
</reference>
<name>D9SUJ4_CLOC7</name>
<dbReference type="PANTHER" id="PTHR42695:SF5">
    <property type="entry name" value="GLUTAMINE AMIDOTRANSFERASE YLR126C-RELATED"/>
    <property type="match status" value="1"/>
</dbReference>
<dbReference type="CDD" id="cd01741">
    <property type="entry name" value="GATase1_1"/>
    <property type="match status" value="1"/>
</dbReference>
<dbReference type="NCBIfam" id="NF006562">
    <property type="entry name" value="PRK09065.1"/>
    <property type="match status" value="1"/>
</dbReference>
<proteinExistence type="predicted"/>
<dbReference type="STRING" id="573061.Clocel_3264"/>
<dbReference type="Proteomes" id="UP000002730">
    <property type="component" value="Chromosome"/>
</dbReference>
<keyword evidence="2" id="KW-0315">Glutamine amidotransferase</keyword>
<dbReference type="RefSeq" id="WP_010073338.1">
    <property type="nucleotide sequence ID" value="NC_014393.1"/>
</dbReference>
<sequence length="235" mass="26625">MKKLLIIKTGTTFPIISEKYGDFEDFIIKQIDLSKEDAIVCPVYNDDILPDLKEVSGVIITGSHSMVTDQDSWIKILEEYLREIAENNIPVLGICYGHQLICQAFGGTVGYHPKGKEVGTVNIQLTEEGKKDPLLSVLPENFLGHVTHSQTVLKLPKGAKTLALNDFENHHGFVIYEKIWGVQFHPEFNLGIIKSYILEQEDTLIREGHSMDTLYNSLKDHDYGKILLKRFINLI</sequence>
<dbReference type="EMBL" id="CP002160">
    <property type="protein sequence ID" value="ADL52949.1"/>
    <property type="molecule type" value="Genomic_DNA"/>
</dbReference>
<dbReference type="GO" id="GO:0016740">
    <property type="term" value="F:transferase activity"/>
    <property type="evidence" value="ECO:0007669"/>
    <property type="project" value="UniProtKB-KW"/>
</dbReference>
<dbReference type="PANTHER" id="PTHR42695">
    <property type="entry name" value="GLUTAMINE AMIDOTRANSFERASE YLR126C-RELATED"/>
    <property type="match status" value="1"/>
</dbReference>